<gene>
    <name evidence="6" type="ORF">AA0117_g1630</name>
    <name evidence="5" type="ORF">CC77DRAFT_1078462</name>
</gene>
<dbReference type="RefSeq" id="XP_018381762.1">
    <property type="nucleotide sequence ID" value="XM_018529287.1"/>
</dbReference>
<dbReference type="InterPro" id="IPR001509">
    <property type="entry name" value="Epimerase_deHydtase"/>
</dbReference>
<evidence type="ECO:0000313" key="5">
    <source>
        <dbReference type="EMBL" id="OAG16341.1"/>
    </source>
</evidence>
<dbReference type="CDD" id="cd05227">
    <property type="entry name" value="AR_SDR_e"/>
    <property type="match status" value="1"/>
</dbReference>
<keyword evidence="3" id="KW-1133">Transmembrane helix</keyword>
<name>A0A177DAM2_ALTAL</name>
<reference evidence="5 7" key="1">
    <citation type="submission" date="2016-05" db="EMBL/GenBank/DDBJ databases">
        <title>Comparative analysis of secretome profiles of manganese(II)-oxidizing ascomycete fungi.</title>
        <authorList>
            <consortium name="DOE Joint Genome Institute"/>
            <person name="Zeiner C.A."/>
            <person name="Purvine S.O."/>
            <person name="Zink E.M."/>
            <person name="Wu S."/>
            <person name="Pasa-Tolic L."/>
            <person name="Chaput D.L."/>
            <person name="Haridas S."/>
            <person name="Grigoriev I.V."/>
            <person name="Santelli C.M."/>
            <person name="Hansel C.M."/>
        </authorList>
    </citation>
    <scope>NUCLEOTIDE SEQUENCE [LARGE SCALE GENOMIC DNA]</scope>
    <source>
        <strain evidence="5 7">SRC1lrK2f</strain>
    </source>
</reference>
<evidence type="ECO:0000313" key="8">
    <source>
        <dbReference type="Proteomes" id="UP000291422"/>
    </source>
</evidence>
<evidence type="ECO:0000256" key="3">
    <source>
        <dbReference type="SAM" id="Phobius"/>
    </source>
</evidence>
<dbReference type="VEuPathDB" id="FungiDB:CC77DRAFT_1078462"/>
<dbReference type="InterPro" id="IPR050425">
    <property type="entry name" value="NAD(P)_dehydrat-like"/>
</dbReference>
<dbReference type="GO" id="GO:0016616">
    <property type="term" value="F:oxidoreductase activity, acting on the CH-OH group of donors, NAD or NADP as acceptor"/>
    <property type="evidence" value="ECO:0007669"/>
    <property type="project" value="TreeGrafter"/>
</dbReference>
<dbReference type="SUPFAM" id="SSF51735">
    <property type="entry name" value="NAD(P)-binding Rossmann-fold domains"/>
    <property type="match status" value="1"/>
</dbReference>
<dbReference type="EMBL" id="PDXD01000001">
    <property type="protein sequence ID" value="RYN83802.1"/>
    <property type="molecule type" value="Genomic_DNA"/>
</dbReference>
<accession>A0A177DAM2</accession>
<keyword evidence="3" id="KW-0812">Transmembrane</keyword>
<dbReference type="Gene3D" id="3.40.50.720">
    <property type="entry name" value="NAD(P)-binding Rossmann-like Domain"/>
    <property type="match status" value="1"/>
</dbReference>
<dbReference type="STRING" id="5599.A0A177DAM2"/>
<dbReference type="AlphaFoldDB" id="A0A177DAM2"/>
<dbReference type="PANTHER" id="PTHR10366">
    <property type="entry name" value="NAD DEPENDENT EPIMERASE/DEHYDRATASE"/>
    <property type="match status" value="1"/>
</dbReference>
<dbReference type="OMA" id="HVTCVIR"/>
<keyword evidence="3" id="KW-0472">Membrane</keyword>
<dbReference type="InterPro" id="IPR036291">
    <property type="entry name" value="NAD(P)-bd_dom_sf"/>
</dbReference>
<evidence type="ECO:0000259" key="4">
    <source>
        <dbReference type="Pfam" id="PF01370"/>
    </source>
</evidence>
<dbReference type="EMBL" id="KV441490">
    <property type="protein sequence ID" value="OAG16341.1"/>
    <property type="molecule type" value="Genomic_DNA"/>
</dbReference>
<proteinExistence type="inferred from homology"/>
<dbReference type="PANTHER" id="PTHR10366:SF564">
    <property type="entry name" value="STEROL-4-ALPHA-CARBOXYLATE 3-DEHYDROGENASE, DECARBOXYLATING"/>
    <property type="match status" value="1"/>
</dbReference>
<comment type="similarity">
    <text evidence="2">Belongs to the NAD(P)-dependent epimerase/dehydratase family. Dihydroflavonol-4-reductase subfamily.</text>
</comment>
<reference evidence="8" key="2">
    <citation type="journal article" date="2019" name="bioRxiv">
        <title>Genomics, evolutionary history and diagnostics of the Alternaria alternata species group including apple and Asian pear pathotypes.</title>
        <authorList>
            <person name="Armitage A.D."/>
            <person name="Cockerton H.M."/>
            <person name="Sreenivasaprasad S."/>
            <person name="Woodhall J.W."/>
            <person name="Lane C.R."/>
            <person name="Harrison R.J."/>
            <person name="Clarkson J.P."/>
        </authorList>
    </citation>
    <scope>NUCLEOTIDE SEQUENCE [LARGE SCALE GENOMIC DNA]</scope>
    <source>
        <strain evidence="8">FERA 1177</strain>
    </source>
</reference>
<dbReference type="GeneID" id="29114881"/>
<keyword evidence="1" id="KW-0560">Oxidoreductase</keyword>
<evidence type="ECO:0000256" key="2">
    <source>
        <dbReference type="ARBA" id="ARBA00023445"/>
    </source>
</evidence>
<dbReference type="Pfam" id="PF01370">
    <property type="entry name" value="Epimerase"/>
    <property type="match status" value="1"/>
</dbReference>
<keyword evidence="7" id="KW-1185">Reference proteome</keyword>
<dbReference type="Proteomes" id="UP000077248">
    <property type="component" value="Unassembled WGS sequence"/>
</dbReference>
<dbReference type="KEGG" id="aalt:CC77DRAFT_1078462"/>
<evidence type="ECO:0000313" key="6">
    <source>
        <dbReference type="EMBL" id="RYN83802.1"/>
    </source>
</evidence>
<organism evidence="5 7">
    <name type="scientific">Alternaria alternata</name>
    <name type="common">Alternaria rot fungus</name>
    <name type="synonym">Torula alternata</name>
    <dbReference type="NCBI Taxonomy" id="5599"/>
    <lineage>
        <taxon>Eukaryota</taxon>
        <taxon>Fungi</taxon>
        <taxon>Dikarya</taxon>
        <taxon>Ascomycota</taxon>
        <taxon>Pezizomycotina</taxon>
        <taxon>Dothideomycetes</taxon>
        <taxon>Pleosporomycetidae</taxon>
        <taxon>Pleosporales</taxon>
        <taxon>Pleosporineae</taxon>
        <taxon>Pleosporaceae</taxon>
        <taxon>Alternaria</taxon>
        <taxon>Alternaria sect. Alternaria</taxon>
        <taxon>Alternaria alternata complex</taxon>
    </lineage>
</organism>
<reference evidence="6" key="3">
    <citation type="journal article" date="2019" name="J. ISSAAS">
        <title>Genomics, evolutionary history and diagnostics of the Alternaria alternata species group including apple and Asian pear pathotypes.</title>
        <authorList>
            <person name="Armitage A.D."/>
            <person name="Cockerton H.M."/>
            <person name="Sreenivasaprasad S."/>
            <person name="Woodhall J."/>
            <person name="Lane C."/>
            <person name="Harrison R.J."/>
            <person name="Clarkson J.P."/>
        </authorList>
    </citation>
    <scope>NUCLEOTIDE SEQUENCE</scope>
    <source>
        <strain evidence="6">FERA 1177</strain>
    </source>
</reference>
<feature type="transmembrane region" description="Helical" evidence="3">
    <location>
        <begin position="6"/>
        <end position="30"/>
    </location>
</feature>
<evidence type="ECO:0000256" key="1">
    <source>
        <dbReference type="ARBA" id="ARBA00023002"/>
    </source>
</evidence>
<dbReference type="Proteomes" id="UP000291422">
    <property type="component" value="Unassembled WGS sequence"/>
</dbReference>
<sequence length="337" mass="36596">MASKAVLMTGVSGFVGIQTLLCFTSAGYFVRGAVRSQKSAAQVHTAANKLGISGLKYELVIVPDITAPGAFDSYLDGVDGIIHVASPFYNGVKNFDDVYLPAVHGTLGILKSAAKRTDGRIKRVVVTSSFAAVCDFSKGPRPGYVYTEKDWNPITKEQALRVKPLQYVASKKLAELAAWDFVEAEKPNFSLATVNPPMIYGPVAQLDSTANLNQSALDIWNLMTGHVKEVPPTPLPAFCDVRDVAQAHLKAFEHATGGRFLPVGGTFLFQDVCAILKDVAPEWAGLVPDPEGKPRHEHFLVDNSWTKKELGMSFRGLKETITDTVESFRAMQAKPNL</sequence>
<evidence type="ECO:0000313" key="7">
    <source>
        <dbReference type="Proteomes" id="UP000077248"/>
    </source>
</evidence>
<protein>
    <submittedName>
        <fullName evidence="5">NAD(P)-binding protein</fullName>
    </submittedName>
</protein>
<feature type="domain" description="NAD-dependent epimerase/dehydratase" evidence="4">
    <location>
        <begin position="6"/>
        <end position="255"/>
    </location>
</feature>